<dbReference type="EMBL" id="FOOU01000010">
    <property type="protein sequence ID" value="SFG66529.1"/>
    <property type="molecule type" value="Genomic_DNA"/>
</dbReference>
<dbReference type="STRING" id="1045558.SAMN05216175_110152"/>
<dbReference type="InterPro" id="IPR013399">
    <property type="entry name" value="CRISPR-assoc_prot_Csy3"/>
</dbReference>
<dbReference type="Proteomes" id="UP000198623">
    <property type="component" value="Unassembled WGS sequence"/>
</dbReference>
<dbReference type="NCBIfam" id="TIGR02566">
    <property type="entry name" value="cas_Csy3"/>
    <property type="match status" value="1"/>
</dbReference>
<name>A0A1I2TQS4_9GAMM</name>
<evidence type="ECO:0000313" key="2">
    <source>
        <dbReference type="Proteomes" id="UP000198623"/>
    </source>
</evidence>
<accession>A0A1I2TQS4</accession>
<proteinExistence type="predicted"/>
<gene>
    <name evidence="1" type="ORF">SAMN05216175_110152</name>
</gene>
<evidence type="ECO:0000313" key="1">
    <source>
        <dbReference type="EMBL" id="SFG66529.1"/>
    </source>
</evidence>
<sequence length="344" mass="38886">MELCKHLSYQRSLSPSKAVFFYKTDVSEFEPLQVEINHIQGQKCSHSEAYQSGNQPKNIQPQDLAYSNPVAIETCYVPPTVNELYCRFSLRVEANSLHPLVCSDESVHLLLSELALKYKAAGGYLQLAERYCKNILLGGWLWRNQHAKSMQIEILTSDDQSFVIEDATQLTWDNWPKKESGVLKALAAGMESALTDPSVFWFADITAKIKTTFCQEIIPSQCFTDHLARGEASRQYAKVELPDGRNAASFNAEKVGAAIQSIDDWWVEGAEKKLRVHEYGADRRFIIAQRRPDKGNDFYSLIRHCEEYITLLADFKKGSSIPDDIHYVMSVLVKAGMFQKGKSG</sequence>
<dbReference type="AlphaFoldDB" id="A0A1I2TQS4"/>
<organism evidence="1 2">
    <name type="scientific">Neptunomonas qingdaonensis</name>
    <dbReference type="NCBI Taxonomy" id="1045558"/>
    <lineage>
        <taxon>Bacteria</taxon>
        <taxon>Pseudomonadati</taxon>
        <taxon>Pseudomonadota</taxon>
        <taxon>Gammaproteobacteria</taxon>
        <taxon>Oceanospirillales</taxon>
        <taxon>Oceanospirillaceae</taxon>
        <taxon>Neptunomonas</taxon>
    </lineage>
</organism>
<dbReference type="OrthoDB" id="240864at2"/>
<keyword evidence="2" id="KW-1185">Reference proteome</keyword>
<protein>
    <submittedName>
        <fullName evidence="1">CRISPR-associated protein Csy3</fullName>
    </submittedName>
</protein>
<dbReference type="Pfam" id="PF09615">
    <property type="entry name" value="Cas_Csy3"/>
    <property type="match status" value="1"/>
</dbReference>
<reference evidence="2" key="1">
    <citation type="submission" date="2016-10" db="EMBL/GenBank/DDBJ databases">
        <authorList>
            <person name="Varghese N."/>
            <person name="Submissions S."/>
        </authorList>
    </citation>
    <scope>NUCLEOTIDE SEQUENCE [LARGE SCALE GENOMIC DNA]</scope>
    <source>
        <strain evidence="2">CGMCC 1.10971</strain>
    </source>
</reference>
<dbReference type="RefSeq" id="WP_090728855.1">
    <property type="nucleotide sequence ID" value="NZ_FOOU01000010.1"/>
</dbReference>